<dbReference type="InterPro" id="IPR036277">
    <property type="entry name" value="SMC_hinge_sf"/>
</dbReference>
<dbReference type="GO" id="GO:0030261">
    <property type="term" value="P:chromosome condensation"/>
    <property type="evidence" value="ECO:0007669"/>
    <property type="project" value="InterPro"/>
</dbReference>
<keyword evidence="2 6" id="KW-0547">Nucleotide-binding</keyword>
<dbReference type="PIRSF" id="PIRSF005719">
    <property type="entry name" value="SMC"/>
    <property type="match status" value="1"/>
</dbReference>
<dbReference type="HAMAP" id="MF_01894">
    <property type="entry name" value="Smc_prok"/>
    <property type="match status" value="1"/>
</dbReference>
<dbReference type="NCBIfam" id="TIGR02168">
    <property type="entry name" value="SMC_prok_B"/>
    <property type="match status" value="1"/>
</dbReference>
<name>A0AAU9E1R2_9FUSO</name>
<dbReference type="PANTHER" id="PTHR43977">
    <property type="entry name" value="STRUCTURAL MAINTENANCE OF CHROMOSOMES PROTEIN 3"/>
    <property type="match status" value="1"/>
</dbReference>
<protein>
    <recommendedName>
        <fullName evidence="6">Chromosome partition protein Smc</fullName>
    </recommendedName>
</protein>
<dbReference type="Pfam" id="PF02463">
    <property type="entry name" value="SMC_N"/>
    <property type="match status" value="1"/>
</dbReference>
<evidence type="ECO:0000256" key="1">
    <source>
        <dbReference type="ARBA" id="ARBA00022490"/>
    </source>
</evidence>
<comment type="function">
    <text evidence="6">Required for chromosome condensation and partitioning.</text>
</comment>
<dbReference type="InterPro" id="IPR024704">
    <property type="entry name" value="SMC"/>
</dbReference>
<accession>A0AAU9E1R2</accession>
<feature type="binding site" evidence="6">
    <location>
        <begin position="32"/>
        <end position="39"/>
    </location>
    <ligand>
        <name>ATP</name>
        <dbReference type="ChEBI" id="CHEBI:30616"/>
    </ligand>
</feature>
<evidence type="ECO:0000256" key="6">
    <source>
        <dbReference type="HAMAP-Rule" id="MF_01894"/>
    </source>
</evidence>
<evidence type="ECO:0000256" key="3">
    <source>
        <dbReference type="ARBA" id="ARBA00022840"/>
    </source>
</evidence>
<dbReference type="Pfam" id="PF06470">
    <property type="entry name" value="SMC_hinge"/>
    <property type="match status" value="1"/>
</dbReference>
<feature type="coiled-coil region" evidence="6">
    <location>
        <begin position="241"/>
        <end position="296"/>
    </location>
</feature>
<dbReference type="GO" id="GO:0003677">
    <property type="term" value="F:DNA binding"/>
    <property type="evidence" value="ECO:0007669"/>
    <property type="project" value="UniProtKB-UniRule"/>
</dbReference>
<keyword evidence="9" id="KW-1185">Reference proteome</keyword>
<proteinExistence type="inferred from homology"/>
<dbReference type="GO" id="GO:0006260">
    <property type="term" value="P:DNA replication"/>
    <property type="evidence" value="ECO:0007669"/>
    <property type="project" value="UniProtKB-UniRule"/>
</dbReference>
<evidence type="ECO:0000259" key="7">
    <source>
        <dbReference type="SMART" id="SM00968"/>
    </source>
</evidence>
<comment type="subunit">
    <text evidence="6">Homodimer.</text>
</comment>
<dbReference type="RefSeq" id="WP_307905257.1">
    <property type="nucleotide sequence ID" value="NZ_AP027059.1"/>
</dbReference>
<dbReference type="GO" id="GO:0005524">
    <property type="term" value="F:ATP binding"/>
    <property type="evidence" value="ECO:0007669"/>
    <property type="project" value="UniProtKB-UniRule"/>
</dbReference>
<organism evidence="8 9">
    <name type="scientific">Haliovirga abyssi</name>
    <dbReference type="NCBI Taxonomy" id="2996794"/>
    <lineage>
        <taxon>Bacteria</taxon>
        <taxon>Fusobacteriati</taxon>
        <taxon>Fusobacteriota</taxon>
        <taxon>Fusobacteriia</taxon>
        <taxon>Fusobacteriales</taxon>
        <taxon>Haliovirgaceae</taxon>
        <taxon>Haliovirga</taxon>
    </lineage>
</organism>
<dbReference type="InterPro" id="IPR010935">
    <property type="entry name" value="SMC_hinge"/>
</dbReference>
<feature type="coiled-coil region" evidence="6">
    <location>
        <begin position="167"/>
        <end position="194"/>
    </location>
</feature>
<dbReference type="GO" id="GO:0016887">
    <property type="term" value="F:ATP hydrolysis activity"/>
    <property type="evidence" value="ECO:0007669"/>
    <property type="project" value="InterPro"/>
</dbReference>
<evidence type="ECO:0000256" key="5">
    <source>
        <dbReference type="ARBA" id="ARBA00023125"/>
    </source>
</evidence>
<gene>
    <name evidence="6 8" type="primary">smc</name>
    <name evidence="8" type="ORF">HLVA_08940</name>
</gene>
<sequence>MYLKSIEISGFKSFADKTKLNLSKGITSIVGPNGSGKSNVLDAVLWALGEQSYKSIRAKEGSDVIFSGGKNSKKKGMAMVSLIIDNNNSLLDIEYNEIKITRKIFSSGENEYYINDGKVRLKDIHELFMDTGIGKKAYSVIGQGKVEEIIMSSQKELREIIEEVAGIKKIKKRKEEAEKKLEKLNDNIEKIEIIENGIVERLGPLKKQYEKAIKYRELNESLNEYRYVIYKKQKETLGISLEKIGVEKDRKLDELEKIKENFKATEENLEKQVQLKEALQNKIFEKENSLKEIETVLNINENNKILYFERENNNKKSLEKINLDIIELNTLQDTRKKEIIKLKKDVNEIENEIKKQFEILEKDKEEVDGIQIKTLNLEKSLEKSKKDIFNLEIEKAKLQNKLESKDNKVKKIEIHIKNLEIENREVIDEKHKAIEESNKIVKNIDENRSKLREIQINIDDKFEQIKELKKTVENKNVIVEELNRKLNNRILKSQALNRMNENFEGLFKGVKEIIKSNISGVISPFMDIIEIPEYLETAIVTVAGNSLQDIVVENSSVAKKCIEFLKREKKGRASFLAFDMVSKSKGGKIEKKDGILGRLSELVKYDNQYKDVVELVLGNILVVKDVNIGINIQKKRSFYGTIVTLEGEVIHSKGKISGGEKVKNGITMIFERKKEINNINEEITNIEEILVKEKQYEIKIKKDINILIDKIEELNINKSNIEDILKKLGSEKEKRAYLLNSIENKLEVIEYELKNEKNYLNEIIENSSKQNNEVKIIEEDILKLKNNILELEFKLKENRKKSEKNSGEYYEKKSKIDILKQKKEFVEKNLFDKEEQLKNVLENLNKNNSQRDIYISEIEDLEKKLLKIDEILSEKSGFLKNMQTGIEQLKEEFLNFQNLEKMKIIEIKEIEKELIKNENSYHIIIKEYEVLNDEFEQIIKKFSEVDYEGELDEALLKLPVDILKSEINKLERSINKIGEINLYSIEEYKELSKKYEVLKYQKEDLINSKKELEKLIASILEELLNNFVLAYKELKNNFSYTCQEMLGMAKGEILLTNSEDLLNTGVELKVKFNNKKEQSLSLLSGGEKSMIAVAFIMAIFMYKPSPFTFFDEIEAALDETNTKKLILMLKKFTEKSQFILITHNKETMKESDTLYGVTMDKSEGVSKLLSVDM</sequence>
<evidence type="ECO:0000313" key="8">
    <source>
        <dbReference type="EMBL" id="BDU50325.1"/>
    </source>
</evidence>
<keyword evidence="4 6" id="KW-0175">Coiled coil</keyword>
<dbReference type="EMBL" id="AP027059">
    <property type="protein sequence ID" value="BDU50325.1"/>
    <property type="molecule type" value="Genomic_DNA"/>
</dbReference>
<dbReference type="SUPFAM" id="SSF75553">
    <property type="entry name" value="Smc hinge domain"/>
    <property type="match status" value="1"/>
</dbReference>
<comment type="subcellular location">
    <subcellularLocation>
        <location evidence="6">Cytoplasm</location>
    </subcellularLocation>
</comment>
<keyword evidence="1 6" id="KW-0963">Cytoplasm</keyword>
<dbReference type="GO" id="GO:0007062">
    <property type="term" value="P:sister chromatid cohesion"/>
    <property type="evidence" value="ECO:0007669"/>
    <property type="project" value="InterPro"/>
</dbReference>
<evidence type="ECO:0000256" key="4">
    <source>
        <dbReference type="ARBA" id="ARBA00023054"/>
    </source>
</evidence>
<feature type="coiled-coil region" evidence="6">
    <location>
        <begin position="332"/>
        <end position="489"/>
    </location>
</feature>
<evidence type="ECO:0000256" key="2">
    <source>
        <dbReference type="ARBA" id="ARBA00022741"/>
    </source>
</evidence>
<feature type="coiled-coil region" evidence="6">
    <location>
        <begin position="960"/>
        <end position="1037"/>
    </location>
</feature>
<dbReference type="InterPro" id="IPR003395">
    <property type="entry name" value="RecF/RecN/SMC_N"/>
</dbReference>
<dbReference type="Gene3D" id="1.20.1060.20">
    <property type="match status" value="1"/>
</dbReference>
<dbReference type="Gene3D" id="3.30.70.1620">
    <property type="match status" value="1"/>
</dbReference>
<dbReference type="AlphaFoldDB" id="A0AAU9E1R2"/>
<dbReference type="InterPro" id="IPR011890">
    <property type="entry name" value="SMC_prok"/>
</dbReference>
<reference evidence="8 9" key="1">
    <citation type="submission" date="2022-11" db="EMBL/GenBank/DDBJ databases">
        <title>Haliovirga abyssi gen. nov., sp. nov., a mesophilic fermentative bacterium isolated from the Iheya North hydrothermal field and the proposal of Haliovirgaceae fam. nov.</title>
        <authorList>
            <person name="Miyazaki U."/>
            <person name="Tame A."/>
            <person name="Miyazaki J."/>
            <person name="Takai K."/>
            <person name="Sawayama S."/>
            <person name="Kitajima M."/>
            <person name="Okamoto A."/>
            <person name="Nakagawa S."/>
        </authorList>
    </citation>
    <scope>NUCLEOTIDE SEQUENCE [LARGE SCALE GENOMIC DNA]</scope>
    <source>
        <strain evidence="8 9">IC12</strain>
    </source>
</reference>
<dbReference type="GO" id="GO:0007059">
    <property type="term" value="P:chromosome segregation"/>
    <property type="evidence" value="ECO:0007669"/>
    <property type="project" value="UniProtKB-UniRule"/>
</dbReference>
<evidence type="ECO:0000313" key="9">
    <source>
        <dbReference type="Proteomes" id="UP001321582"/>
    </source>
</evidence>
<keyword evidence="5 6" id="KW-0238">DNA-binding</keyword>
<dbReference type="SUPFAM" id="SSF52540">
    <property type="entry name" value="P-loop containing nucleoside triphosphate hydrolases"/>
    <property type="match status" value="1"/>
</dbReference>
<feature type="coiled-coil region" evidence="6">
    <location>
        <begin position="704"/>
        <end position="899"/>
    </location>
</feature>
<comment type="domain">
    <text evidence="6">Contains large globular domains required for ATP hydrolysis at each terminus and a third globular domain forming a flexible hinge near the middle of the molecule. These domains are separated by coiled-coil structures.</text>
</comment>
<dbReference type="KEGG" id="haby:HLVA_08940"/>
<comment type="similarity">
    <text evidence="6">Belongs to the SMC family.</text>
</comment>
<dbReference type="InterPro" id="IPR027417">
    <property type="entry name" value="P-loop_NTPase"/>
</dbReference>
<keyword evidence="3 6" id="KW-0067">ATP-binding</keyword>
<feature type="domain" description="SMC hinge" evidence="7">
    <location>
        <begin position="519"/>
        <end position="633"/>
    </location>
</feature>
<dbReference type="GO" id="GO:0005694">
    <property type="term" value="C:chromosome"/>
    <property type="evidence" value="ECO:0007669"/>
    <property type="project" value="InterPro"/>
</dbReference>
<dbReference type="Proteomes" id="UP001321582">
    <property type="component" value="Chromosome"/>
</dbReference>
<dbReference type="Gene3D" id="3.40.50.300">
    <property type="entry name" value="P-loop containing nucleotide triphosphate hydrolases"/>
    <property type="match status" value="2"/>
</dbReference>
<dbReference type="SMART" id="SM00968">
    <property type="entry name" value="SMC_hinge"/>
    <property type="match status" value="1"/>
</dbReference>
<dbReference type="GO" id="GO:0005737">
    <property type="term" value="C:cytoplasm"/>
    <property type="evidence" value="ECO:0007669"/>
    <property type="project" value="UniProtKB-SubCell"/>
</dbReference>